<dbReference type="PANTHER" id="PTHR33121:SF70">
    <property type="entry name" value="SIGNALING PROTEIN YKOW"/>
    <property type="match status" value="1"/>
</dbReference>
<dbReference type="CDD" id="cd01948">
    <property type="entry name" value="EAL"/>
    <property type="match status" value="1"/>
</dbReference>
<comment type="caution">
    <text evidence="4">The sequence shown here is derived from an EMBL/GenBank/DDBJ whole genome shotgun (WGS) entry which is preliminary data.</text>
</comment>
<dbReference type="Proteomes" id="UP000291189">
    <property type="component" value="Unassembled WGS sequence"/>
</dbReference>
<dbReference type="InterPro" id="IPR035919">
    <property type="entry name" value="EAL_sf"/>
</dbReference>
<dbReference type="EMBL" id="SDPU01000020">
    <property type="protein sequence ID" value="RYU12940.1"/>
    <property type="molecule type" value="Genomic_DNA"/>
</dbReference>
<feature type="transmembrane region" description="Helical" evidence="2">
    <location>
        <begin position="57"/>
        <end position="78"/>
    </location>
</feature>
<feature type="region of interest" description="Disordered" evidence="1">
    <location>
        <begin position="1"/>
        <end position="22"/>
    </location>
</feature>
<evidence type="ECO:0000313" key="5">
    <source>
        <dbReference type="Proteomes" id="UP000291189"/>
    </source>
</evidence>
<dbReference type="SUPFAM" id="SSF55785">
    <property type="entry name" value="PYP-like sensor domain (PAS domain)"/>
    <property type="match status" value="1"/>
</dbReference>
<dbReference type="PROSITE" id="PS50883">
    <property type="entry name" value="EAL"/>
    <property type="match status" value="1"/>
</dbReference>
<keyword evidence="5" id="KW-1185">Reference proteome</keyword>
<dbReference type="GO" id="GO:0071111">
    <property type="term" value="F:cyclic-guanylate-specific phosphodiesterase activity"/>
    <property type="evidence" value="ECO:0007669"/>
    <property type="project" value="InterPro"/>
</dbReference>
<dbReference type="SUPFAM" id="SSF141868">
    <property type="entry name" value="EAL domain-like"/>
    <property type="match status" value="1"/>
</dbReference>
<dbReference type="InterPro" id="IPR013655">
    <property type="entry name" value="PAS_fold_3"/>
</dbReference>
<keyword evidence="2" id="KW-0472">Membrane</keyword>
<dbReference type="AlphaFoldDB" id="A0A4Q5J2U0"/>
<dbReference type="InterPro" id="IPR001633">
    <property type="entry name" value="EAL_dom"/>
</dbReference>
<evidence type="ECO:0000256" key="2">
    <source>
        <dbReference type="SAM" id="Phobius"/>
    </source>
</evidence>
<evidence type="ECO:0000256" key="1">
    <source>
        <dbReference type="SAM" id="MobiDB-lite"/>
    </source>
</evidence>
<dbReference type="Pfam" id="PF00563">
    <property type="entry name" value="EAL"/>
    <property type="match status" value="1"/>
</dbReference>
<dbReference type="Gene3D" id="3.30.450.20">
    <property type="entry name" value="PAS domain"/>
    <property type="match status" value="1"/>
</dbReference>
<dbReference type="InterPro" id="IPR035965">
    <property type="entry name" value="PAS-like_dom_sf"/>
</dbReference>
<proteinExistence type="predicted"/>
<dbReference type="Pfam" id="PF08447">
    <property type="entry name" value="PAS_3"/>
    <property type="match status" value="1"/>
</dbReference>
<dbReference type="Gene3D" id="3.20.20.450">
    <property type="entry name" value="EAL domain"/>
    <property type="match status" value="1"/>
</dbReference>
<accession>A0A4Q5J2U0</accession>
<evidence type="ECO:0000259" key="3">
    <source>
        <dbReference type="PROSITE" id="PS50883"/>
    </source>
</evidence>
<keyword evidence="2" id="KW-1133">Transmembrane helix</keyword>
<dbReference type="SMART" id="SM00052">
    <property type="entry name" value="EAL"/>
    <property type="match status" value="1"/>
</dbReference>
<feature type="transmembrane region" description="Helical" evidence="2">
    <location>
        <begin position="27"/>
        <end position="51"/>
    </location>
</feature>
<evidence type="ECO:0000313" key="4">
    <source>
        <dbReference type="EMBL" id="RYU12940.1"/>
    </source>
</evidence>
<dbReference type="PANTHER" id="PTHR33121">
    <property type="entry name" value="CYCLIC DI-GMP PHOSPHODIESTERASE PDEF"/>
    <property type="match status" value="1"/>
</dbReference>
<dbReference type="CDD" id="cd00130">
    <property type="entry name" value="PAS"/>
    <property type="match status" value="1"/>
</dbReference>
<protein>
    <submittedName>
        <fullName evidence="4">EAL domain-containing protein</fullName>
    </submittedName>
</protein>
<dbReference type="InterPro" id="IPR000014">
    <property type="entry name" value="PAS"/>
</dbReference>
<reference evidence="4 5" key="1">
    <citation type="submission" date="2019-01" db="EMBL/GenBank/DDBJ databases">
        <title>Nocardioides guangzhouensis sp. nov., an actinobacterium isolated from soil.</title>
        <authorList>
            <person name="Fu Y."/>
            <person name="Cai Y."/>
            <person name="Lin Z."/>
            <person name="Chen P."/>
        </authorList>
    </citation>
    <scope>NUCLEOTIDE SEQUENCE [LARGE SCALE GENOMIC DNA]</scope>
    <source>
        <strain evidence="4 5">NBRC 105384</strain>
    </source>
</reference>
<organism evidence="4 5">
    <name type="scientific">Nocardioides iriomotensis</name>
    <dbReference type="NCBI Taxonomy" id="715784"/>
    <lineage>
        <taxon>Bacteria</taxon>
        <taxon>Bacillati</taxon>
        <taxon>Actinomycetota</taxon>
        <taxon>Actinomycetes</taxon>
        <taxon>Propionibacteriales</taxon>
        <taxon>Nocardioidaceae</taxon>
        <taxon>Nocardioides</taxon>
    </lineage>
</organism>
<dbReference type="OrthoDB" id="23692at2"/>
<gene>
    <name evidence="4" type="ORF">ETU37_08280</name>
</gene>
<dbReference type="InterPro" id="IPR050706">
    <property type="entry name" value="Cyclic-di-GMP_PDE-like"/>
</dbReference>
<keyword evidence="2" id="KW-0812">Transmembrane</keyword>
<name>A0A4Q5J2U0_9ACTN</name>
<sequence>MPGGSARTGRRAGTRERGPPMTHRGSLLGLALVDAGVLTLVALPVLAGLLVRDSVGTASWVVIAAWAALALTAGLALVRREHRARGDLAARDAALAATRLTGHDWVWECDERLVVTDSGHAVSQLLGFGPEQCVGRHLDELLYDDTNRTHVRTQLEAAVSPGAPSAPRGLELAWRHADGQPVRLRGSAAPLHDRRGRVVGYRGACWRASEPTEAALVTEAAARRVTSLLGGSVRVDVALQPIVEVGSGRLIGAEALSRFSDGRPPTAWFDDARVGGLTRQLDEMTFLNALSAFDDLPGPAFLSVNASPELLLDAGFRNRVLRSGRPLDRLVVEVTEHSQVVDYDDLEAALTTLRRRGVRFAVDDTGAGYSSLNHVLRLRPDVIKLDRDLIADLGHDGARRALVTALVLLALEVGASVTGEGVETPDQLEALGALGVHHAQGYLLATPSTDTAAWEAWSRRTWRQGTHAPAAGR</sequence>
<feature type="domain" description="EAL" evidence="3">
    <location>
        <begin position="218"/>
        <end position="461"/>
    </location>
</feature>